<evidence type="ECO:0000313" key="1">
    <source>
        <dbReference type="EMBL" id="QJA65701.1"/>
    </source>
</evidence>
<protein>
    <submittedName>
        <fullName evidence="1">Uncharacterized protein</fullName>
    </submittedName>
</protein>
<sequence length="57" mass="6428">MDMDISVIKQAIREANKLGYEGKRVIGFEYLNAPTATNVDSYRFILDNGPTCATETW</sequence>
<organism evidence="1">
    <name type="scientific">viral metagenome</name>
    <dbReference type="NCBI Taxonomy" id="1070528"/>
    <lineage>
        <taxon>unclassified sequences</taxon>
        <taxon>metagenomes</taxon>
        <taxon>organismal metagenomes</taxon>
    </lineage>
</organism>
<dbReference type="AlphaFoldDB" id="A0A6M3J9H7"/>
<proteinExistence type="predicted"/>
<name>A0A6M3J9H7_9ZZZZ</name>
<evidence type="ECO:0000313" key="2">
    <source>
        <dbReference type="EMBL" id="QJA68745.1"/>
    </source>
</evidence>
<dbReference type="EMBL" id="MT141645">
    <property type="protein sequence ID" value="QJA68745.1"/>
    <property type="molecule type" value="Genomic_DNA"/>
</dbReference>
<dbReference type="EMBL" id="MT141543">
    <property type="protein sequence ID" value="QJA65701.1"/>
    <property type="molecule type" value="Genomic_DNA"/>
</dbReference>
<reference evidence="1" key="1">
    <citation type="submission" date="2020-03" db="EMBL/GenBank/DDBJ databases">
        <title>The deep terrestrial virosphere.</title>
        <authorList>
            <person name="Holmfeldt K."/>
            <person name="Nilsson E."/>
            <person name="Simone D."/>
            <person name="Lopez-Fernandez M."/>
            <person name="Wu X."/>
            <person name="de Brujin I."/>
            <person name="Lundin D."/>
            <person name="Andersson A."/>
            <person name="Bertilsson S."/>
            <person name="Dopson M."/>
        </authorList>
    </citation>
    <scope>NUCLEOTIDE SEQUENCE</scope>
    <source>
        <strain evidence="2">MM415A05828</strain>
        <strain evidence="1">MM415B00381</strain>
    </source>
</reference>
<accession>A0A6M3J9H7</accession>
<gene>
    <name evidence="2" type="ORF">MM415A05828_0007</name>
    <name evidence="1" type="ORF">MM415B00381_0014</name>
</gene>